<dbReference type="AlphaFoldDB" id="A0A1A9B9B9"/>
<evidence type="ECO:0000259" key="1">
    <source>
        <dbReference type="Pfam" id="PF03992"/>
    </source>
</evidence>
<sequence>MVDPARPDAGFIAIVTLRTDGPEQQRQLLDLLVPDVQEWVRHCPGFISANYHVSTDGTRLVNYAQWASEEAYRESFKRNPRAGALRAALAAIPGVRGPEMTGYTLARSIPAAAVTEPA</sequence>
<dbReference type="GO" id="GO:0004497">
    <property type="term" value="F:monooxygenase activity"/>
    <property type="evidence" value="ECO:0007669"/>
    <property type="project" value="UniProtKB-KW"/>
</dbReference>
<protein>
    <submittedName>
        <fullName evidence="2">C-6 monooxygenase</fullName>
    </submittedName>
</protein>
<keyword evidence="3" id="KW-1185">Reference proteome</keyword>
<dbReference type="Proteomes" id="UP000199558">
    <property type="component" value="Unassembled WGS sequence"/>
</dbReference>
<dbReference type="Pfam" id="PF03992">
    <property type="entry name" value="ABM"/>
    <property type="match status" value="1"/>
</dbReference>
<keyword evidence="2" id="KW-0560">Oxidoreductase</keyword>
<proteinExistence type="predicted"/>
<name>A0A1A9B9B9_9ACTN</name>
<dbReference type="InterPro" id="IPR011008">
    <property type="entry name" value="Dimeric_a/b-barrel"/>
</dbReference>
<organism evidence="2 3">
    <name type="scientific">Micromonospora sediminicola</name>
    <dbReference type="NCBI Taxonomy" id="946078"/>
    <lineage>
        <taxon>Bacteria</taxon>
        <taxon>Bacillati</taxon>
        <taxon>Actinomycetota</taxon>
        <taxon>Actinomycetes</taxon>
        <taxon>Micromonosporales</taxon>
        <taxon>Micromonosporaceae</taxon>
        <taxon>Micromonospora</taxon>
    </lineage>
</organism>
<dbReference type="OrthoDB" id="1493813at2"/>
<keyword evidence="2" id="KW-0503">Monooxygenase</keyword>
<evidence type="ECO:0000313" key="3">
    <source>
        <dbReference type="Proteomes" id="UP000199558"/>
    </source>
</evidence>
<dbReference type="RefSeq" id="WP_091573948.1">
    <property type="nucleotide sequence ID" value="NZ_FLRH01000003.1"/>
</dbReference>
<dbReference type="InterPro" id="IPR007138">
    <property type="entry name" value="ABM_dom"/>
</dbReference>
<feature type="domain" description="ABM" evidence="1">
    <location>
        <begin position="13"/>
        <end position="77"/>
    </location>
</feature>
<dbReference type="Gene3D" id="3.30.70.100">
    <property type="match status" value="1"/>
</dbReference>
<dbReference type="SUPFAM" id="SSF54909">
    <property type="entry name" value="Dimeric alpha+beta barrel"/>
    <property type="match status" value="1"/>
</dbReference>
<dbReference type="EMBL" id="FLRH01000003">
    <property type="protein sequence ID" value="SBT66115.1"/>
    <property type="molecule type" value="Genomic_DNA"/>
</dbReference>
<gene>
    <name evidence="2" type="ORF">GA0070622_3132</name>
</gene>
<accession>A0A1A9B9B9</accession>
<reference evidence="3" key="1">
    <citation type="submission" date="2016-06" db="EMBL/GenBank/DDBJ databases">
        <authorList>
            <person name="Varghese N."/>
            <person name="Submissions Spin"/>
        </authorList>
    </citation>
    <scope>NUCLEOTIDE SEQUENCE [LARGE SCALE GENOMIC DNA]</scope>
    <source>
        <strain evidence="3">DSM 45794</strain>
    </source>
</reference>
<evidence type="ECO:0000313" key="2">
    <source>
        <dbReference type="EMBL" id="SBT66115.1"/>
    </source>
</evidence>
<dbReference type="STRING" id="946078.GA0070622_3132"/>